<reference evidence="1 2" key="1">
    <citation type="submission" date="2017-05" db="EMBL/GenBank/DDBJ databases">
        <authorList>
            <person name="Song R."/>
            <person name="Chenine A.L."/>
            <person name="Ruprecht R.M."/>
        </authorList>
    </citation>
    <scope>NUCLEOTIDE SEQUENCE [LARGE SCALE GENOMIC DNA]</scope>
</reference>
<dbReference type="EMBL" id="MF042360">
    <property type="protein sequence ID" value="ARV76913.1"/>
    <property type="molecule type" value="Genomic_DNA"/>
</dbReference>
<name>A0A1Y0SYS4_9CAUD</name>
<dbReference type="Proteomes" id="UP000225448">
    <property type="component" value="Segment"/>
</dbReference>
<sequence length="90" mass="10776">MSQSDKRLKNTIPAASLDLDNKNYEGRIFCMVRNNELTVVRLVKVKRRDVYLEYVKGDRKDGFTRTKQEFRKFYHLCRNRTTDEELETLA</sequence>
<evidence type="ECO:0000313" key="2">
    <source>
        <dbReference type="Proteomes" id="UP000225448"/>
    </source>
</evidence>
<gene>
    <name evidence="1" type="ORF">PHABIO_282</name>
</gene>
<accession>A0A1Y0SYS4</accession>
<keyword evidence="2" id="KW-1185">Reference proteome</keyword>
<organism evidence="1 2">
    <name type="scientific">Pseudomonas phage Phabio</name>
    <dbReference type="NCBI Taxonomy" id="2006668"/>
    <lineage>
        <taxon>Viruses</taxon>
        <taxon>Duplodnaviria</taxon>
        <taxon>Heunggongvirae</taxon>
        <taxon>Uroviricota</taxon>
        <taxon>Caudoviricetes</taxon>
        <taxon>Chimalliviridae</taxon>
        <taxon>Phabiovirus</taxon>
        <taxon>Phabiovirus phabio</taxon>
    </lineage>
</organism>
<proteinExistence type="predicted"/>
<evidence type="ECO:0000313" key="1">
    <source>
        <dbReference type="EMBL" id="ARV76913.1"/>
    </source>
</evidence>
<protein>
    <submittedName>
        <fullName evidence="1">Uncharacterized protein</fullName>
    </submittedName>
</protein>